<reference evidence="1 2" key="1">
    <citation type="submission" date="2020-05" db="EMBL/GenBank/DDBJ databases">
        <title>Vigna angularis (adzuki bean) Var. LongXiaoDou No. 4 denovo assembly.</title>
        <authorList>
            <person name="Xiang H."/>
        </authorList>
    </citation>
    <scope>NUCLEOTIDE SEQUENCE [LARGE SCALE GENOMIC DNA]</scope>
    <source>
        <tissue evidence="1">Leaf</tissue>
    </source>
</reference>
<evidence type="ECO:0000313" key="1">
    <source>
        <dbReference type="EMBL" id="KAG2402759.1"/>
    </source>
</evidence>
<name>A0A8T0KU15_PHAAN</name>
<gene>
    <name evidence="1" type="ORF">HKW66_Vig0249780</name>
</gene>
<dbReference type="EMBL" id="JABFOF010000003">
    <property type="protein sequence ID" value="KAG2402759.1"/>
    <property type="molecule type" value="Genomic_DNA"/>
</dbReference>
<comment type="caution">
    <text evidence="1">The sequence shown here is derived from an EMBL/GenBank/DDBJ whole genome shotgun (WGS) entry which is preliminary data.</text>
</comment>
<dbReference type="AlphaFoldDB" id="A0A8T0KU15"/>
<sequence>MSVHESTNGAGHIGGYGDYYGGDARFVDGGALIALLVVSVLCRDLGLCDLASSKVFHSASCQREVDHGY</sequence>
<protein>
    <submittedName>
        <fullName evidence="1">Uncharacterized protein</fullName>
    </submittedName>
</protein>
<accession>A0A8T0KU15</accession>
<evidence type="ECO:0000313" key="2">
    <source>
        <dbReference type="Proteomes" id="UP000743370"/>
    </source>
</evidence>
<organism evidence="1 2">
    <name type="scientific">Phaseolus angularis</name>
    <name type="common">Azuki bean</name>
    <name type="synonym">Vigna angularis</name>
    <dbReference type="NCBI Taxonomy" id="3914"/>
    <lineage>
        <taxon>Eukaryota</taxon>
        <taxon>Viridiplantae</taxon>
        <taxon>Streptophyta</taxon>
        <taxon>Embryophyta</taxon>
        <taxon>Tracheophyta</taxon>
        <taxon>Spermatophyta</taxon>
        <taxon>Magnoliopsida</taxon>
        <taxon>eudicotyledons</taxon>
        <taxon>Gunneridae</taxon>
        <taxon>Pentapetalae</taxon>
        <taxon>rosids</taxon>
        <taxon>fabids</taxon>
        <taxon>Fabales</taxon>
        <taxon>Fabaceae</taxon>
        <taxon>Papilionoideae</taxon>
        <taxon>50 kb inversion clade</taxon>
        <taxon>NPAAA clade</taxon>
        <taxon>indigoferoid/millettioid clade</taxon>
        <taxon>Phaseoleae</taxon>
        <taxon>Vigna</taxon>
    </lineage>
</organism>
<dbReference type="Proteomes" id="UP000743370">
    <property type="component" value="Unassembled WGS sequence"/>
</dbReference>
<proteinExistence type="predicted"/>